<sequence length="118" mass="13363">MAEKKTYSDEEVAAKFAEHGLTEWYLEDGWIRRKYNTDGWPQTLMAVNAVGYLCEAAWHHADLSVSWGKLWVKLKTHDAGGITDKDFALAKEIETLVLWRPHGGPLGTGNPKKFVFSK</sequence>
<keyword evidence="4" id="KW-0456">Lyase</keyword>
<dbReference type="RefSeq" id="WP_149114598.1">
    <property type="nucleotide sequence ID" value="NZ_CP042425.1"/>
</dbReference>
<evidence type="ECO:0000256" key="4">
    <source>
        <dbReference type="ARBA" id="ARBA00023239"/>
    </source>
</evidence>
<dbReference type="InterPro" id="IPR036428">
    <property type="entry name" value="PCD_sf"/>
</dbReference>
<protein>
    <recommendedName>
        <fullName evidence="3">4a-hydroxytetrahydrobiopterin dehydratase</fullName>
        <ecNumber evidence="3">4.2.1.96</ecNumber>
    </recommendedName>
</protein>
<dbReference type="EC" id="4.2.1.96" evidence="3"/>
<dbReference type="AlphaFoldDB" id="A0A5C1AQF8"/>
<gene>
    <name evidence="5" type="ORF">PX52LOC_07375</name>
</gene>
<reference evidence="6" key="1">
    <citation type="submission" date="2019-08" db="EMBL/GenBank/DDBJ databases">
        <title>Limnoglobus roseus gen. nov., sp. nov., a novel freshwater planctomycete with a giant genome from the family Gemmataceae.</title>
        <authorList>
            <person name="Kulichevskaya I.S."/>
            <person name="Naumoff D.G."/>
            <person name="Miroshnikov K."/>
            <person name="Ivanova A."/>
            <person name="Philippov D.A."/>
            <person name="Hakobyan A."/>
            <person name="Rijpstra I.C."/>
            <person name="Sinninghe Damste J.S."/>
            <person name="Liesack W."/>
            <person name="Dedysh S.N."/>
        </authorList>
    </citation>
    <scope>NUCLEOTIDE SEQUENCE [LARGE SCALE GENOMIC DNA]</scope>
    <source>
        <strain evidence="6">PX52</strain>
    </source>
</reference>
<evidence type="ECO:0000256" key="2">
    <source>
        <dbReference type="ARBA" id="ARBA00006472"/>
    </source>
</evidence>
<dbReference type="Proteomes" id="UP000324974">
    <property type="component" value="Chromosome"/>
</dbReference>
<dbReference type="Gene3D" id="3.30.1360.20">
    <property type="entry name" value="Transcriptional coactivator/pterin dehydratase"/>
    <property type="match status" value="1"/>
</dbReference>
<evidence type="ECO:0000256" key="3">
    <source>
        <dbReference type="ARBA" id="ARBA00013252"/>
    </source>
</evidence>
<dbReference type="EMBL" id="CP042425">
    <property type="protein sequence ID" value="QEL20283.1"/>
    <property type="molecule type" value="Genomic_DNA"/>
</dbReference>
<keyword evidence="6" id="KW-1185">Reference proteome</keyword>
<dbReference type="GO" id="GO:0006729">
    <property type="term" value="P:tetrahydrobiopterin biosynthetic process"/>
    <property type="evidence" value="ECO:0007669"/>
    <property type="project" value="InterPro"/>
</dbReference>
<evidence type="ECO:0000313" key="6">
    <source>
        <dbReference type="Proteomes" id="UP000324974"/>
    </source>
</evidence>
<evidence type="ECO:0000256" key="1">
    <source>
        <dbReference type="ARBA" id="ARBA00001554"/>
    </source>
</evidence>
<evidence type="ECO:0000313" key="5">
    <source>
        <dbReference type="EMBL" id="QEL20283.1"/>
    </source>
</evidence>
<dbReference type="PANTHER" id="PTHR12599:SF0">
    <property type="entry name" value="PTERIN-4-ALPHA-CARBINOLAMINE DEHYDRATASE"/>
    <property type="match status" value="1"/>
</dbReference>
<comment type="catalytic activity">
    <reaction evidence="1">
        <text>(4aS,6R)-4a-hydroxy-L-erythro-5,6,7,8-tetrahydrobiopterin = (6R)-L-erythro-6,7-dihydrobiopterin + H2O</text>
        <dbReference type="Rhea" id="RHEA:11920"/>
        <dbReference type="ChEBI" id="CHEBI:15377"/>
        <dbReference type="ChEBI" id="CHEBI:15642"/>
        <dbReference type="ChEBI" id="CHEBI:43120"/>
        <dbReference type="EC" id="4.2.1.96"/>
    </reaction>
</comment>
<dbReference type="InterPro" id="IPR001533">
    <property type="entry name" value="Pterin_deHydtase"/>
</dbReference>
<dbReference type="KEGG" id="lrs:PX52LOC_07375"/>
<dbReference type="SUPFAM" id="SSF55248">
    <property type="entry name" value="PCD-like"/>
    <property type="match status" value="1"/>
</dbReference>
<accession>A0A5C1AQF8</accession>
<name>A0A5C1AQF8_9BACT</name>
<comment type="similarity">
    <text evidence="2">Belongs to the pterin-4-alpha-carbinolamine dehydratase family.</text>
</comment>
<dbReference type="OrthoDB" id="15077at2"/>
<organism evidence="5 6">
    <name type="scientific">Limnoglobus roseus</name>
    <dbReference type="NCBI Taxonomy" id="2598579"/>
    <lineage>
        <taxon>Bacteria</taxon>
        <taxon>Pseudomonadati</taxon>
        <taxon>Planctomycetota</taxon>
        <taxon>Planctomycetia</taxon>
        <taxon>Gemmatales</taxon>
        <taxon>Gemmataceae</taxon>
        <taxon>Limnoglobus</taxon>
    </lineage>
</organism>
<proteinExistence type="inferred from homology"/>
<dbReference type="PANTHER" id="PTHR12599">
    <property type="entry name" value="PTERIN-4-ALPHA-CARBINOLAMINE DEHYDRATASE"/>
    <property type="match status" value="1"/>
</dbReference>
<dbReference type="Pfam" id="PF01329">
    <property type="entry name" value="Pterin_4a"/>
    <property type="match status" value="1"/>
</dbReference>
<dbReference type="CDD" id="cd00488">
    <property type="entry name" value="PCD_DCoH"/>
    <property type="match status" value="1"/>
</dbReference>
<dbReference type="GO" id="GO:0008124">
    <property type="term" value="F:4-alpha-hydroxytetrahydrobiopterin dehydratase activity"/>
    <property type="evidence" value="ECO:0007669"/>
    <property type="project" value="UniProtKB-EC"/>
</dbReference>